<comment type="function">
    <text evidence="7">Required for formation of the rod structure of the flagellar apparatus. Together with FliI and FliH, may constitute the export apparatus of flagellin.</text>
</comment>
<dbReference type="InterPro" id="IPR001712">
    <property type="entry name" value="T3SS_FHIPEP"/>
</dbReference>
<evidence type="ECO:0000313" key="14">
    <source>
        <dbReference type="Proteomes" id="UP000323129"/>
    </source>
</evidence>
<dbReference type="PRINTS" id="PR00949">
    <property type="entry name" value="TYPE3IMAPROT"/>
</dbReference>
<feature type="transmembrane region" description="Helical" evidence="7">
    <location>
        <begin position="240"/>
        <end position="267"/>
    </location>
</feature>
<dbReference type="GO" id="GO:0009306">
    <property type="term" value="P:protein secretion"/>
    <property type="evidence" value="ECO:0007669"/>
    <property type="project" value="InterPro"/>
</dbReference>
<dbReference type="InterPro" id="IPR006301">
    <property type="entry name" value="FlhA"/>
</dbReference>
<proteinExistence type="inferred from homology"/>
<evidence type="ECO:0000256" key="4">
    <source>
        <dbReference type="ARBA" id="ARBA00022692"/>
    </source>
</evidence>
<accession>A0A142E211</accession>
<reference evidence="11 14" key="1">
    <citation type="submission" date="2017-08" db="EMBL/GenBank/DDBJ databases">
        <title>Aeromonas veronii bv sobria strain NS22 whole genome sequencing.</title>
        <authorList>
            <person name="Katharios P."/>
            <person name="Ha V.Q."/>
            <person name="Smyrli M."/>
        </authorList>
    </citation>
    <scope>NUCLEOTIDE SEQUENCE [LARGE SCALE GENOMIC DNA]</scope>
    <source>
        <strain evidence="11 14">NS22</strain>
    </source>
</reference>
<reference evidence="9 13" key="5">
    <citation type="submission" date="2019-04" db="EMBL/GenBank/DDBJ databases">
        <title>Comparative genomics of Aeromonas veronii strains pathogenic to fish.</title>
        <authorList>
            <person name="Cascarano M.C."/>
            <person name="Smyrli M."/>
            <person name="Katharios P."/>
        </authorList>
    </citation>
    <scope>NUCLEOTIDE SEQUENCE [LARGE SCALE GENOMIC DNA]</scope>
    <source>
        <strain evidence="9 13">XU1</strain>
    </source>
</reference>
<dbReference type="EMBL" id="SSUX01000002">
    <property type="protein sequence ID" value="THJ47205.1"/>
    <property type="molecule type" value="Genomic_DNA"/>
</dbReference>
<dbReference type="GeneID" id="60844739"/>
<feature type="transmembrane region" description="Helical" evidence="7">
    <location>
        <begin position="70"/>
        <end position="87"/>
    </location>
</feature>
<evidence type="ECO:0000313" key="9">
    <source>
        <dbReference type="EMBL" id="THJ47205.1"/>
    </source>
</evidence>
<evidence type="ECO:0000313" key="12">
    <source>
        <dbReference type="Proteomes" id="UP000267614"/>
    </source>
</evidence>
<dbReference type="InterPro" id="IPR025505">
    <property type="entry name" value="FHIPEP_CS"/>
</dbReference>
<keyword evidence="5 7" id="KW-1133">Transmembrane helix</keyword>
<comment type="similarity">
    <text evidence="2 7">Belongs to the FHIPEP (flagella/HR/invasion proteins export pore) family.</text>
</comment>
<dbReference type="KEGG" id="avo:AMS64_07360"/>
<dbReference type="PROSITE" id="PS00994">
    <property type="entry name" value="FHIPEP"/>
    <property type="match status" value="1"/>
</dbReference>
<dbReference type="PIRSF" id="PIRSF005419">
    <property type="entry name" value="FlhA"/>
    <property type="match status" value="1"/>
</dbReference>
<keyword evidence="3 7" id="KW-1003">Cell membrane</keyword>
<keyword evidence="6 7" id="KW-0472">Membrane</keyword>
<evidence type="ECO:0000313" key="10">
    <source>
        <dbReference type="EMBL" id="TND57363.1"/>
    </source>
</evidence>
<keyword evidence="14" id="KW-1185">Reference proteome</keyword>
<dbReference type="GO" id="GO:0044780">
    <property type="term" value="P:bacterial-type flagellum assembly"/>
    <property type="evidence" value="ECO:0007669"/>
    <property type="project" value="InterPro"/>
</dbReference>
<dbReference type="eggNOG" id="COG1298">
    <property type="taxonomic scope" value="Bacteria"/>
</dbReference>
<dbReference type="Proteomes" id="UP000267614">
    <property type="component" value="Chromosome"/>
</dbReference>
<sequence length="700" mass="75308">MEFKAVLGQFKEYRGVLGKGLGTPLLVLAALGMVVLPIPPLMLDVLFSFNIALSIVVLLVSVYTRRPLEFAAFPTVLLLATLLRLALNVASTRVVLLEGHNGSAAAGHVIEAFGNVVIGGNYAVGIIVFTILMIINFVVITKGAGRIAEVSARFTLDAMPGKQMAIDADLNAGLINQEEAKKRRQDVTQEADFYGSMDGASKFVKGDAIAGIMILFINIIGGFIIGMMQHQLTFSESAEIYTLLAIGDGLVAQIPSLLLSIAAAIIVTRQNTDQDMGTAVLGQLFDNPKALIISAGILLMMGLVPGMPHFAFLSLGALAAAGAWWLLRREKLAAAKAAKGELLPATAEQPHEQKELSWDDVMPVDIIGLEVGYQLIPLVDRNQGGELLNRIKGVRKKLSQELGFLVPAVHIRDNLDLAPNQYRITLMGVSTGEANVYHDKEMAINPGQVFGQIQGIATRDPAFGLEAVWVAKEMVSQAQTLGYTVVDTATVVATHLSQILTNHAALLLGHDEVQQLLDMIGKHQSKLVEGLVPEVISMGNLVKVLQNLLNEGVPIRDMRTILQTLVEYAPRSPDPEVLTAACRIALRRLIVQEIAGPDPELPVITLAPELERILHQSLQAGGGDGAGIEPGLAERMQRSLVEATQRQELEGQPAVLLTSGILRNTLAKFVKNAIPGLRVLSYQEVPDDKQIRIVSAVGQN</sequence>
<feature type="transmembrane region" description="Helical" evidence="7">
    <location>
        <begin position="208"/>
        <end position="228"/>
    </location>
</feature>
<reference evidence="10" key="4">
    <citation type="journal article" date="2019" name="PLoS ONE">
        <title>Identification and characterization of putative Aeromonas spp. T3SS effectors.</title>
        <authorList>
            <person name="Rangel L.T."/>
            <person name="Marden J."/>
            <person name="Colston S."/>
            <person name="Setubal J.C."/>
            <person name="Graf J."/>
            <person name="Gogarten J.P."/>
        </authorList>
    </citation>
    <scope>NUCLEOTIDE SEQUENCE</scope>
    <source>
        <strain evidence="10">BAQ071013-135</strain>
    </source>
</reference>
<evidence type="ECO:0000256" key="2">
    <source>
        <dbReference type="ARBA" id="ARBA00008835"/>
    </source>
</evidence>
<evidence type="ECO:0000256" key="3">
    <source>
        <dbReference type="ARBA" id="ARBA00022475"/>
    </source>
</evidence>
<keyword evidence="4 7" id="KW-0812">Transmembrane</keyword>
<dbReference type="NCBIfam" id="TIGR01398">
    <property type="entry name" value="FlhA"/>
    <property type="match status" value="1"/>
</dbReference>
<dbReference type="AlphaFoldDB" id="A0A142E211"/>
<keyword evidence="7" id="KW-1006">Bacterial flagellum protein export</keyword>
<feature type="transmembrane region" description="Helical" evidence="7">
    <location>
        <begin position="288"/>
        <end position="304"/>
    </location>
</feature>
<dbReference type="PANTHER" id="PTHR30161:SF1">
    <property type="entry name" value="FLAGELLAR BIOSYNTHESIS PROTEIN FLHA-RELATED"/>
    <property type="match status" value="1"/>
</dbReference>
<evidence type="ECO:0000256" key="1">
    <source>
        <dbReference type="ARBA" id="ARBA00004651"/>
    </source>
</evidence>
<feature type="transmembrane region" description="Helical" evidence="7">
    <location>
        <begin position="122"/>
        <end position="140"/>
    </location>
</feature>
<dbReference type="InterPro" id="IPR042193">
    <property type="entry name" value="FHIPEP_3"/>
</dbReference>
<dbReference type="RefSeq" id="WP_005353675.1">
    <property type="nucleotide sequence ID" value="NZ_AP022281.1"/>
</dbReference>
<evidence type="ECO:0000256" key="7">
    <source>
        <dbReference type="RuleBase" id="RU364093"/>
    </source>
</evidence>
<keyword evidence="7" id="KW-0653">Protein transport</keyword>
<dbReference type="Proteomes" id="UP000796104">
    <property type="component" value="Unassembled WGS sequence"/>
</dbReference>
<dbReference type="Gene3D" id="3.40.30.60">
    <property type="entry name" value="FHIPEP family, domain 1"/>
    <property type="match status" value="1"/>
</dbReference>
<feature type="transmembrane region" description="Helical" evidence="7">
    <location>
        <begin position="21"/>
        <end position="39"/>
    </location>
</feature>
<name>A0A142E211_AERVE</name>
<reference evidence="8 12" key="3">
    <citation type="submission" date="2018-11" db="EMBL/GenBank/DDBJ databases">
        <title>Complete genome sequence of multidrug-resistant Aeromonas veronii strain MS-18-37.</title>
        <authorList>
            <person name="Abdelhamed H."/>
            <person name="Lawrence M."/>
            <person name="Waldbieser G."/>
        </authorList>
    </citation>
    <scope>NUCLEOTIDE SEQUENCE [LARGE SCALE GENOMIC DNA]</scope>
    <source>
        <strain evidence="8 12">MS-18-37</strain>
    </source>
</reference>
<dbReference type="PANTHER" id="PTHR30161">
    <property type="entry name" value="FLAGELLAR EXPORT PROTEIN, MEMBRANE FLHA SUBUNIT-RELATED"/>
    <property type="match status" value="1"/>
</dbReference>
<gene>
    <name evidence="7 9" type="primary">flhA</name>
    <name evidence="10" type="ORF">CF123_00795</name>
    <name evidence="11" type="ORF">CJF24_01660</name>
    <name evidence="9" type="ORF">E8Q35_04715</name>
    <name evidence="8" type="ORF">EFI48_06475</name>
</gene>
<comment type="subcellular location">
    <subcellularLocation>
        <location evidence="1 7">Cell membrane</location>
        <topology evidence="1 7">Multi-pass membrane protein</topology>
    </subcellularLocation>
</comment>
<evidence type="ECO:0000256" key="6">
    <source>
        <dbReference type="ARBA" id="ARBA00023136"/>
    </source>
</evidence>
<keyword evidence="7" id="KW-0813">Transport</keyword>
<dbReference type="Gene3D" id="3.40.50.12790">
    <property type="entry name" value="FHIPEP family, domain 4"/>
    <property type="match status" value="1"/>
</dbReference>
<dbReference type="EMBL" id="CP033604">
    <property type="protein sequence ID" value="AYV36483.1"/>
    <property type="molecule type" value="Genomic_DNA"/>
</dbReference>
<keyword evidence="7" id="KW-1005">Bacterial flagellum biogenesis</keyword>
<reference evidence="10" key="2">
    <citation type="submission" date="2017-10" db="EMBL/GenBank/DDBJ databases">
        <authorList>
            <person name="Colston S.M."/>
            <person name="Graf J."/>
        </authorList>
    </citation>
    <scope>NUCLEOTIDE SEQUENCE</scope>
    <source>
        <strain evidence="10">BAQ071013-135</strain>
    </source>
</reference>
<evidence type="ECO:0000256" key="5">
    <source>
        <dbReference type="ARBA" id="ARBA00022989"/>
    </source>
</evidence>
<evidence type="ECO:0000313" key="13">
    <source>
        <dbReference type="Proteomes" id="UP000309618"/>
    </source>
</evidence>
<dbReference type="Proteomes" id="UP000323129">
    <property type="component" value="Unassembled WGS sequence"/>
</dbReference>
<evidence type="ECO:0000313" key="8">
    <source>
        <dbReference type="EMBL" id="AYV36483.1"/>
    </source>
</evidence>
<organism evidence="9 13">
    <name type="scientific">Aeromonas veronii</name>
    <dbReference type="NCBI Taxonomy" id="654"/>
    <lineage>
        <taxon>Bacteria</taxon>
        <taxon>Pseudomonadati</taxon>
        <taxon>Pseudomonadota</taxon>
        <taxon>Gammaproteobacteria</taxon>
        <taxon>Aeromonadales</taxon>
        <taxon>Aeromonadaceae</taxon>
        <taxon>Aeromonas</taxon>
    </lineage>
</organism>
<keyword evidence="9" id="KW-0969">Cilium</keyword>
<dbReference type="Proteomes" id="UP000309618">
    <property type="component" value="Unassembled WGS sequence"/>
</dbReference>
<keyword evidence="9" id="KW-0966">Cell projection</keyword>
<dbReference type="GO" id="GO:0005886">
    <property type="term" value="C:plasma membrane"/>
    <property type="evidence" value="ECO:0007669"/>
    <property type="project" value="UniProtKB-SubCell"/>
</dbReference>
<dbReference type="EMBL" id="NQMC01000003">
    <property type="protein sequence ID" value="TYD47827.1"/>
    <property type="molecule type" value="Genomic_DNA"/>
</dbReference>
<dbReference type="Gene3D" id="1.10.8.540">
    <property type="entry name" value="FHIPEP family, domain 3"/>
    <property type="match status" value="1"/>
</dbReference>
<feature type="transmembrane region" description="Helical" evidence="7">
    <location>
        <begin position="45"/>
        <end position="63"/>
    </location>
</feature>
<dbReference type="Pfam" id="PF00771">
    <property type="entry name" value="FHIPEP"/>
    <property type="match status" value="1"/>
</dbReference>
<dbReference type="EMBL" id="PDXJ01000001">
    <property type="protein sequence ID" value="TND57363.1"/>
    <property type="molecule type" value="Genomic_DNA"/>
</dbReference>
<evidence type="ECO:0000313" key="11">
    <source>
        <dbReference type="EMBL" id="TYD47827.1"/>
    </source>
</evidence>
<dbReference type="InterPro" id="IPR042194">
    <property type="entry name" value="FHIPEP_1"/>
</dbReference>
<dbReference type="InterPro" id="IPR042196">
    <property type="entry name" value="FHIPEP_4"/>
</dbReference>
<keyword evidence="9" id="KW-0282">Flagellum</keyword>
<protein>
    <recommendedName>
        <fullName evidence="7">Flagellar biosynthesis protein FlhA</fullName>
    </recommendedName>
</protein>